<evidence type="ECO:0000256" key="1">
    <source>
        <dbReference type="ARBA" id="ARBA00001927"/>
    </source>
</evidence>
<dbReference type="AlphaFoldDB" id="A0A1H3W492"/>
<evidence type="ECO:0000313" key="5">
    <source>
        <dbReference type="EMBL" id="SDZ81182.1"/>
    </source>
</evidence>
<dbReference type="InterPro" id="IPR006137">
    <property type="entry name" value="NADH_UbQ_OxRdtase-like_20kDa"/>
</dbReference>
<dbReference type="Pfam" id="PF01058">
    <property type="entry name" value="Oxidored_q6"/>
    <property type="match status" value="1"/>
</dbReference>
<protein>
    <submittedName>
        <fullName evidence="5">Coenzyme F420-reducing hydrogenase, gamma subunit</fullName>
    </submittedName>
</protein>
<keyword evidence="6" id="KW-1185">Reference proteome</keyword>
<dbReference type="Proteomes" id="UP000198658">
    <property type="component" value="Unassembled WGS sequence"/>
</dbReference>
<gene>
    <name evidence="5" type="ORF">SAMN05216562_0494</name>
</gene>
<dbReference type="EMBL" id="FNQO01000001">
    <property type="protein sequence ID" value="SDZ81182.1"/>
    <property type="molecule type" value="Genomic_DNA"/>
</dbReference>
<keyword evidence="3" id="KW-0408">Iron</keyword>
<accession>A0A1H3W492</accession>
<comment type="cofactor">
    <cofactor evidence="1">
        <name>[3Fe-4S] cluster</name>
        <dbReference type="ChEBI" id="CHEBI:21137"/>
    </cofactor>
</comment>
<dbReference type="PANTHER" id="PTHR42845:SF3">
    <property type="entry name" value="CYTOSOLIC NIFE-HYDROGENASE, DELTA SUBUNIT"/>
    <property type="match status" value="1"/>
</dbReference>
<proteinExistence type="predicted"/>
<dbReference type="Gene3D" id="3.40.50.700">
    <property type="entry name" value="NADH:ubiquinone oxidoreductase-like, 20kDa subunit"/>
    <property type="match status" value="1"/>
</dbReference>
<evidence type="ECO:0000259" key="4">
    <source>
        <dbReference type="Pfam" id="PF01058"/>
    </source>
</evidence>
<dbReference type="GO" id="GO:0016491">
    <property type="term" value="F:oxidoreductase activity"/>
    <property type="evidence" value="ECO:0007669"/>
    <property type="project" value="UniProtKB-KW"/>
</dbReference>
<dbReference type="STRING" id="658218.SAMN05216562_0494"/>
<dbReference type="OrthoDB" id="9787729at2"/>
<feature type="domain" description="NADH:ubiquinone oxidoreductase-like 20kDa subunit" evidence="4">
    <location>
        <begin position="18"/>
        <end position="154"/>
    </location>
</feature>
<dbReference type="PANTHER" id="PTHR42845">
    <property type="entry name" value="COENZYME F420-REDUCING HYDROGENASE, GAMMA SUBUNIT"/>
    <property type="match status" value="1"/>
</dbReference>
<dbReference type="GO" id="GO:0051538">
    <property type="term" value="F:3 iron, 4 sulfur cluster binding"/>
    <property type="evidence" value="ECO:0007669"/>
    <property type="project" value="UniProtKB-KW"/>
</dbReference>
<evidence type="ECO:0000256" key="2">
    <source>
        <dbReference type="ARBA" id="ARBA00023002"/>
    </source>
</evidence>
<keyword evidence="2" id="KW-0560">Oxidoreductase</keyword>
<reference evidence="6" key="1">
    <citation type="submission" date="2016-10" db="EMBL/GenBank/DDBJ databases">
        <authorList>
            <person name="Varghese N."/>
            <person name="Submissions S."/>
        </authorList>
    </citation>
    <scope>NUCLEOTIDE SEQUENCE [LARGE SCALE GENOMIC DNA]</scope>
    <source>
        <strain evidence="6">CGMCC 1.10657</strain>
    </source>
</reference>
<evidence type="ECO:0000256" key="3">
    <source>
        <dbReference type="ARBA" id="ARBA00023291"/>
    </source>
</evidence>
<dbReference type="InterPro" id="IPR051349">
    <property type="entry name" value="Hydrogenase_assoc-protein"/>
</dbReference>
<keyword evidence="3" id="KW-0411">Iron-sulfur</keyword>
<dbReference type="RefSeq" id="WP_091384786.1">
    <property type="nucleotide sequence ID" value="NZ_FNQO01000001.1"/>
</dbReference>
<organism evidence="5 6">
    <name type="scientific">Microbulbifer marinus</name>
    <dbReference type="NCBI Taxonomy" id="658218"/>
    <lineage>
        <taxon>Bacteria</taxon>
        <taxon>Pseudomonadati</taxon>
        <taxon>Pseudomonadota</taxon>
        <taxon>Gammaproteobacteria</taxon>
        <taxon>Cellvibrionales</taxon>
        <taxon>Microbulbiferaceae</taxon>
        <taxon>Microbulbifer</taxon>
    </lineage>
</organism>
<name>A0A1H3W492_9GAMM</name>
<dbReference type="InterPro" id="IPR037024">
    <property type="entry name" value="NiFe_Hase_small_N_sf"/>
</dbReference>
<dbReference type="SUPFAM" id="SSF56770">
    <property type="entry name" value="HydA/Nqo6-like"/>
    <property type="match status" value="1"/>
</dbReference>
<evidence type="ECO:0000313" key="6">
    <source>
        <dbReference type="Proteomes" id="UP000198658"/>
    </source>
</evidence>
<keyword evidence="3" id="KW-0479">Metal-binding</keyword>
<sequence length="266" mass="29254">MSNTQGKPKLAVWKFASCDGCQLSLLDCEDELLQLADSIDIAYFMEASSRQVEGPYDLSLVEGSITTADDERRIRAVRDQSRALVTIGACATAGGIQALRNFADVEEFTAVVYAHPEYIATLKTSTAISAHVPVDFELQGCPVNKRQLLEVISAFLHRRPPQVPPHSVCIECKLRGNVCVWVAHGTPCLGPVTHAGCGAICPSYNRGCYGCYGPKENPNTASLCHWWREELGADQATLIENLRNFNAAAPPFERESRRQEQRDGEE</sequence>
<keyword evidence="3" id="KW-0003">3Fe-4S</keyword>